<evidence type="ECO:0000256" key="1">
    <source>
        <dbReference type="SAM" id="SignalP"/>
    </source>
</evidence>
<accession>A0AB39M558</accession>
<keyword evidence="1" id="KW-0732">Signal</keyword>
<dbReference type="RefSeq" id="WP_369186982.1">
    <property type="nucleotide sequence ID" value="NZ_CP163431.1"/>
</dbReference>
<dbReference type="AlphaFoldDB" id="A0AB39M558"/>
<sequence>MVGTVAGALLALGTVSARADGATADPAMTAALQRVADGTWTQADLDYIKTDPTVADQVPDPSVPESNLITEKTVATGGEQHLTVDELPSGADYDASDEVTLPAIPDGDSGTVGRATTNWKEVDVWVKKYSLLGSTIFTWHHVVNFAYNGSHVTSWGYRYDYLSQQQGMVQLKERATNQTTSAGTSSAYNLMQRHLQYCIAKYGCYADVYPWSKITVKGSGGYSYKYGSG</sequence>
<proteinExistence type="predicted"/>
<reference evidence="2" key="1">
    <citation type="submission" date="2024-07" db="EMBL/GenBank/DDBJ databases">
        <authorList>
            <person name="Yu S.T."/>
        </authorList>
    </citation>
    <scope>NUCLEOTIDE SEQUENCE</scope>
    <source>
        <strain evidence="2">R08</strain>
    </source>
</reference>
<protein>
    <submittedName>
        <fullName evidence="2">Uncharacterized protein</fullName>
    </submittedName>
</protein>
<name>A0AB39M558_9ACTN</name>
<gene>
    <name evidence="2" type="ORF">AB5J58_07770</name>
</gene>
<feature type="chain" id="PRO_5044290491" evidence="1">
    <location>
        <begin position="20"/>
        <end position="229"/>
    </location>
</feature>
<dbReference type="EMBL" id="CP163431">
    <property type="protein sequence ID" value="XDQ00078.1"/>
    <property type="molecule type" value="Genomic_DNA"/>
</dbReference>
<organism evidence="2">
    <name type="scientific">Streptomyces sp. R08</name>
    <dbReference type="NCBI Taxonomy" id="3238624"/>
    <lineage>
        <taxon>Bacteria</taxon>
        <taxon>Bacillati</taxon>
        <taxon>Actinomycetota</taxon>
        <taxon>Actinomycetes</taxon>
        <taxon>Kitasatosporales</taxon>
        <taxon>Streptomycetaceae</taxon>
        <taxon>Streptomyces</taxon>
    </lineage>
</organism>
<feature type="signal peptide" evidence="1">
    <location>
        <begin position="1"/>
        <end position="19"/>
    </location>
</feature>
<evidence type="ECO:0000313" key="2">
    <source>
        <dbReference type="EMBL" id="XDQ00078.1"/>
    </source>
</evidence>